<name>A0A0E9UKP0_ANGAN</name>
<reference evidence="1" key="2">
    <citation type="journal article" date="2015" name="Fish Shellfish Immunol.">
        <title>Early steps in the European eel (Anguilla anguilla)-Vibrio vulnificus interaction in the gills: Role of the RtxA13 toxin.</title>
        <authorList>
            <person name="Callol A."/>
            <person name="Pajuelo D."/>
            <person name="Ebbesson L."/>
            <person name="Teles M."/>
            <person name="MacKenzie S."/>
            <person name="Amaro C."/>
        </authorList>
    </citation>
    <scope>NUCLEOTIDE SEQUENCE</scope>
</reference>
<protein>
    <submittedName>
        <fullName evidence="1">Uncharacterized protein</fullName>
    </submittedName>
</protein>
<sequence>MQFLPSGHRAPAAITIKQCPVRSNPIKLDSQSFGSISFIAITRNYKPSV</sequence>
<accession>A0A0E9UKP0</accession>
<reference evidence="1" key="1">
    <citation type="submission" date="2014-11" db="EMBL/GenBank/DDBJ databases">
        <authorList>
            <person name="Amaro Gonzalez C."/>
        </authorList>
    </citation>
    <scope>NUCLEOTIDE SEQUENCE</scope>
</reference>
<dbReference type="EMBL" id="GBXM01042291">
    <property type="protein sequence ID" value="JAH66286.1"/>
    <property type="molecule type" value="Transcribed_RNA"/>
</dbReference>
<proteinExistence type="predicted"/>
<organism evidence="1">
    <name type="scientific">Anguilla anguilla</name>
    <name type="common">European freshwater eel</name>
    <name type="synonym">Muraena anguilla</name>
    <dbReference type="NCBI Taxonomy" id="7936"/>
    <lineage>
        <taxon>Eukaryota</taxon>
        <taxon>Metazoa</taxon>
        <taxon>Chordata</taxon>
        <taxon>Craniata</taxon>
        <taxon>Vertebrata</taxon>
        <taxon>Euteleostomi</taxon>
        <taxon>Actinopterygii</taxon>
        <taxon>Neopterygii</taxon>
        <taxon>Teleostei</taxon>
        <taxon>Anguilliformes</taxon>
        <taxon>Anguillidae</taxon>
        <taxon>Anguilla</taxon>
    </lineage>
</organism>
<dbReference type="AlphaFoldDB" id="A0A0E9UKP0"/>
<evidence type="ECO:0000313" key="1">
    <source>
        <dbReference type="EMBL" id="JAH66286.1"/>
    </source>
</evidence>